<keyword evidence="9" id="KW-1208">Phospholipid metabolism</keyword>
<organism evidence="12 13">
    <name type="scientific">Catellatospora methionotrophica</name>
    <dbReference type="NCBI Taxonomy" id="121620"/>
    <lineage>
        <taxon>Bacteria</taxon>
        <taxon>Bacillati</taxon>
        <taxon>Actinomycetota</taxon>
        <taxon>Actinomycetes</taxon>
        <taxon>Micromonosporales</taxon>
        <taxon>Micromonosporaceae</taxon>
        <taxon>Catellatospora</taxon>
    </lineage>
</organism>
<evidence type="ECO:0000256" key="6">
    <source>
        <dbReference type="ARBA" id="ARBA00023145"/>
    </source>
</evidence>
<keyword evidence="3" id="KW-0210">Decarboxylase</keyword>
<evidence type="ECO:0000256" key="2">
    <source>
        <dbReference type="ARBA" id="ARBA00022516"/>
    </source>
</evidence>
<dbReference type="PANTHER" id="PTHR35809:SF1">
    <property type="entry name" value="ARCHAETIDYLSERINE DECARBOXYLASE PROENZYME-RELATED"/>
    <property type="match status" value="1"/>
</dbReference>
<keyword evidence="13" id="KW-1185">Reference proteome</keyword>
<evidence type="ECO:0000313" key="12">
    <source>
        <dbReference type="EMBL" id="GIG13330.1"/>
    </source>
</evidence>
<evidence type="ECO:0000313" key="13">
    <source>
        <dbReference type="Proteomes" id="UP000660339"/>
    </source>
</evidence>
<comment type="caution">
    <text evidence="12">The sequence shown here is derived from an EMBL/GenBank/DDBJ whole genome shotgun (WGS) entry which is preliminary data.</text>
</comment>
<reference evidence="12" key="1">
    <citation type="submission" date="2021-01" db="EMBL/GenBank/DDBJ databases">
        <title>Whole genome shotgun sequence of Catellatospora methionotrophica NBRC 14553.</title>
        <authorList>
            <person name="Komaki H."/>
            <person name="Tamura T."/>
        </authorList>
    </citation>
    <scope>NUCLEOTIDE SEQUENCE</scope>
    <source>
        <strain evidence="12">NBRC 14553</strain>
    </source>
</reference>
<evidence type="ECO:0000256" key="8">
    <source>
        <dbReference type="ARBA" id="ARBA00023239"/>
    </source>
</evidence>
<evidence type="ECO:0000256" key="1">
    <source>
        <dbReference type="ARBA" id="ARBA00022475"/>
    </source>
</evidence>
<proteinExistence type="predicted"/>
<keyword evidence="8" id="KW-0456">Lyase</keyword>
<keyword evidence="6" id="KW-0865">Zymogen</keyword>
<gene>
    <name evidence="12" type="ORF">Cme02nite_16620</name>
</gene>
<dbReference type="GO" id="GO:0008654">
    <property type="term" value="P:phospholipid biosynthetic process"/>
    <property type="evidence" value="ECO:0007669"/>
    <property type="project" value="UniProtKB-KW"/>
</dbReference>
<evidence type="ECO:0008006" key="14">
    <source>
        <dbReference type="Google" id="ProtNLM"/>
    </source>
</evidence>
<keyword evidence="10" id="KW-0670">Pyruvate</keyword>
<dbReference type="InterPro" id="IPR003817">
    <property type="entry name" value="PS_Dcarbxylase"/>
</dbReference>
<keyword evidence="1" id="KW-1003">Cell membrane</keyword>
<evidence type="ECO:0000256" key="10">
    <source>
        <dbReference type="ARBA" id="ARBA00023317"/>
    </source>
</evidence>
<evidence type="ECO:0000256" key="4">
    <source>
        <dbReference type="ARBA" id="ARBA00023098"/>
    </source>
</evidence>
<protein>
    <recommendedName>
        <fullName evidence="14">Phosphatidylserine decarboxylase</fullName>
    </recommendedName>
</protein>
<dbReference type="EMBL" id="BONJ01000006">
    <property type="protein sequence ID" value="GIG13330.1"/>
    <property type="molecule type" value="Genomic_DNA"/>
</dbReference>
<dbReference type="AlphaFoldDB" id="A0A8J3LF86"/>
<sequence length="434" mass="45457">MLTGEPPVDDDEEQPQMSHHPTDRPGTPALGPLGQIRIGDRAARTLTTELARHAGPKTALLVGASADSLVLAEALDALLPGDQLTVVAADATVAGHLATLGSFLAERVKVVDDLAAAEAAELVIVAEPVVGSGEEARNTVEQLSKYVAEGGLLIIAAVALPGLSGGATDELDRIAARQGVGSDLVLRNTPPVRVHRLRFTDVDPAVAGKLGPAFRPSSVPLYGTMNIDSNGVAAAGIALGAAAFLKATRPKSKAWVLPALLAAPVAAFFRDPEREVPADPTAVVASADGRVLSVEHIYDERFADEEFLRIAVFLSVLDVHVNRAPVAGKVVDYFVEDGGYANAMKPEAEHNVAAYTVLETPDRNRVVVAQRTGLIARRIVQRAPIGALLAKGERFGLIRFGSRTDVYLPADKAEALVAPGDRVSGGSTVIARLR</sequence>
<dbReference type="InterPro" id="IPR033175">
    <property type="entry name" value="PSD-A"/>
</dbReference>
<evidence type="ECO:0000256" key="11">
    <source>
        <dbReference type="SAM" id="MobiDB-lite"/>
    </source>
</evidence>
<evidence type="ECO:0000256" key="7">
    <source>
        <dbReference type="ARBA" id="ARBA00023209"/>
    </source>
</evidence>
<evidence type="ECO:0000256" key="5">
    <source>
        <dbReference type="ARBA" id="ARBA00023136"/>
    </source>
</evidence>
<accession>A0A8J3LF86</accession>
<dbReference type="Proteomes" id="UP000660339">
    <property type="component" value="Unassembled WGS sequence"/>
</dbReference>
<name>A0A8J3LF86_9ACTN</name>
<dbReference type="GO" id="GO:0004609">
    <property type="term" value="F:phosphatidylserine decarboxylase activity"/>
    <property type="evidence" value="ECO:0007669"/>
    <property type="project" value="InterPro"/>
</dbReference>
<keyword evidence="4" id="KW-0443">Lipid metabolism</keyword>
<dbReference type="PANTHER" id="PTHR35809">
    <property type="entry name" value="ARCHAETIDYLSERINE DECARBOXYLASE PROENZYME-RELATED"/>
    <property type="match status" value="1"/>
</dbReference>
<keyword evidence="5" id="KW-0472">Membrane</keyword>
<keyword evidence="7" id="KW-0594">Phospholipid biosynthesis</keyword>
<feature type="region of interest" description="Disordered" evidence="11">
    <location>
        <begin position="1"/>
        <end position="34"/>
    </location>
</feature>
<evidence type="ECO:0000256" key="9">
    <source>
        <dbReference type="ARBA" id="ARBA00023264"/>
    </source>
</evidence>
<evidence type="ECO:0000256" key="3">
    <source>
        <dbReference type="ARBA" id="ARBA00022793"/>
    </source>
</evidence>
<dbReference type="Pfam" id="PF02666">
    <property type="entry name" value="PS_Dcarbxylase"/>
    <property type="match status" value="1"/>
</dbReference>
<keyword evidence="2" id="KW-0444">Lipid biosynthesis</keyword>